<keyword evidence="3" id="KW-1185">Reference proteome</keyword>
<feature type="transmembrane region" description="Helical" evidence="1">
    <location>
        <begin position="61"/>
        <end position="80"/>
    </location>
</feature>
<evidence type="ECO:0000313" key="3">
    <source>
        <dbReference type="Proteomes" id="UP001430193"/>
    </source>
</evidence>
<keyword evidence="1" id="KW-0812">Transmembrane</keyword>
<sequence>MTPHSTMPLILIPVVALLVWRRVRRQFGLQPIRRNQMTFRIFVFAVLGCLSASFAMRDAHLLGGLASGVLAGVALGLLGLRLSRFQVDPVKGDCYVPNPYVGTFVTALLLVRLLWRFAMLSPQMQDPTGGTPPIHGPDMGQSPLTLAMFGLFVGYYICYYAGLLIHHQRILRGRAAG</sequence>
<protein>
    <submittedName>
        <fullName evidence="2">DUF1453 domain-containing protein</fullName>
    </submittedName>
</protein>
<reference evidence="2" key="1">
    <citation type="submission" date="2020-10" db="EMBL/GenBank/DDBJ databases">
        <title>Phylogeny of dyella-like bacteria.</title>
        <authorList>
            <person name="Fu J."/>
        </authorList>
    </citation>
    <scope>NUCLEOTIDE SEQUENCE</scope>
    <source>
        <strain evidence="2">DHON07</strain>
    </source>
</reference>
<feature type="transmembrane region" description="Helical" evidence="1">
    <location>
        <begin position="100"/>
        <end position="118"/>
    </location>
</feature>
<feature type="transmembrane region" description="Helical" evidence="1">
    <location>
        <begin position="6"/>
        <end position="23"/>
    </location>
</feature>
<evidence type="ECO:0000256" key="1">
    <source>
        <dbReference type="SAM" id="Phobius"/>
    </source>
</evidence>
<comment type="caution">
    <text evidence="2">The sequence shown here is derived from an EMBL/GenBank/DDBJ whole genome shotgun (WGS) entry which is preliminary data.</text>
</comment>
<dbReference type="InterPro" id="IPR058247">
    <property type="entry name" value="DUF1453"/>
</dbReference>
<dbReference type="EMBL" id="JADIKF010000030">
    <property type="protein sequence ID" value="MBM7128179.1"/>
    <property type="molecule type" value="Genomic_DNA"/>
</dbReference>
<accession>A0ABS2KB53</accession>
<evidence type="ECO:0000313" key="2">
    <source>
        <dbReference type="EMBL" id="MBM7128179.1"/>
    </source>
</evidence>
<name>A0ABS2KB53_9GAMM</name>
<feature type="transmembrane region" description="Helical" evidence="1">
    <location>
        <begin position="37"/>
        <end position="55"/>
    </location>
</feature>
<keyword evidence="1" id="KW-0472">Membrane</keyword>
<feature type="transmembrane region" description="Helical" evidence="1">
    <location>
        <begin position="146"/>
        <end position="165"/>
    </location>
</feature>
<keyword evidence="1" id="KW-1133">Transmembrane helix</keyword>
<organism evidence="2 3">
    <name type="scientific">Dyella mobilis</name>
    <dbReference type="NCBI Taxonomy" id="1849582"/>
    <lineage>
        <taxon>Bacteria</taxon>
        <taxon>Pseudomonadati</taxon>
        <taxon>Pseudomonadota</taxon>
        <taxon>Gammaproteobacteria</taxon>
        <taxon>Lysobacterales</taxon>
        <taxon>Rhodanobacteraceae</taxon>
        <taxon>Dyella</taxon>
    </lineage>
</organism>
<dbReference type="RefSeq" id="WP_204629784.1">
    <property type="nucleotide sequence ID" value="NZ_BSOC01000011.1"/>
</dbReference>
<dbReference type="Proteomes" id="UP001430193">
    <property type="component" value="Unassembled WGS sequence"/>
</dbReference>
<proteinExistence type="predicted"/>
<dbReference type="Pfam" id="PF07301">
    <property type="entry name" value="DUF1453"/>
    <property type="match status" value="1"/>
</dbReference>
<gene>
    <name evidence="2" type="ORF">ISS99_01455</name>
</gene>